<gene>
    <name evidence="2" type="ORF">ACFOSE_09470</name>
</gene>
<protein>
    <submittedName>
        <fullName evidence="2">Triacylglycerol lipase</fullName>
    </submittedName>
</protein>
<sequence length="178" mass="19638">MSNWNLDNFDNIYASLAQSAYTGRPIEFPYEKLSPDQRKALDSGESVRFDFSKDKTFKGQVTQGASGDGYPDKSDPNASKTELYLQPDETLHTTKDGHQKGLLTDEKEGFNAYYVTDTQKVDGSTKNTYFVVRGSDGMGMDTLNDWIGNDAKFAVTGHSLGTIVSAQAVANLSYDEFV</sequence>
<dbReference type="RefSeq" id="WP_380432756.1">
    <property type="nucleotide sequence ID" value="NZ_JBHSAC010000085.1"/>
</dbReference>
<evidence type="ECO:0000313" key="3">
    <source>
        <dbReference type="Proteomes" id="UP001595901"/>
    </source>
</evidence>
<evidence type="ECO:0000313" key="2">
    <source>
        <dbReference type="EMBL" id="MFC3932970.1"/>
    </source>
</evidence>
<dbReference type="Proteomes" id="UP001595901">
    <property type="component" value="Unassembled WGS sequence"/>
</dbReference>
<evidence type="ECO:0000256" key="1">
    <source>
        <dbReference type="SAM" id="MobiDB-lite"/>
    </source>
</evidence>
<reference evidence="3" key="1">
    <citation type="journal article" date="2019" name="Int. J. Syst. Evol. Microbiol.">
        <title>The Global Catalogue of Microorganisms (GCM) 10K type strain sequencing project: providing services to taxonomists for standard genome sequencing and annotation.</title>
        <authorList>
            <consortium name="The Broad Institute Genomics Platform"/>
            <consortium name="The Broad Institute Genome Sequencing Center for Infectious Disease"/>
            <person name="Wu L."/>
            <person name="Ma J."/>
        </authorList>
    </citation>
    <scope>NUCLEOTIDE SEQUENCE [LARGE SCALE GENOMIC DNA]</scope>
    <source>
        <strain evidence="3">CCUG 58728</strain>
    </source>
</reference>
<dbReference type="EMBL" id="JBHSAC010000085">
    <property type="protein sequence ID" value="MFC3932970.1"/>
    <property type="molecule type" value="Genomic_DNA"/>
</dbReference>
<accession>A0ABV8D343</accession>
<name>A0ABV8D343_9STRE</name>
<feature type="region of interest" description="Disordered" evidence="1">
    <location>
        <begin position="58"/>
        <end position="80"/>
    </location>
</feature>
<keyword evidence="3" id="KW-1185">Reference proteome</keyword>
<proteinExistence type="predicted"/>
<comment type="caution">
    <text evidence="2">The sequence shown here is derived from an EMBL/GenBank/DDBJ whole genome shotgun (WGS) entry which is preliminary data.</text>
</comment>
<organism evidence="2 3">
    <name type="scientific">Streptococcus dentapri</name>
    <dbReference type="NCBI Taxonomy" id="573564"/>
    <lineage>
        <taxon>Bacteria</taxon>
        <taxon>Bacillati</taxon>
        <taxon>Bacillota</taxon>
        <taxon>Bacilli</taxon>
        <taxon>Lactobacillales</taxon>
        <taxon>Streptococcaceae</taxon>
        <taxon>Streptococcus</taxon>
    </lineage>
</organism>